<organism evidence="1 2">
    <name type="scientific">Candidatus Argoarchaeum ethanivorans</name>
    <dbReference type="NCBI Taxonomy" id="2608793"/>
    <lineage>
        <taxon>Archaea</taxon>
        <taxon>Methanobacteriati</taxon>
        <taxon>Methanobacteriota</taxon>
        <taxon>Stenosarchaea group</taxon>
        <taxon>Methanomicrobia</taxon>
        <taxon>Methanosarcinales</taxon>
        <taxon>Methanosarcinales incertae sedis</taxon>
        <taxon>GOM Arc I cluster</taxon>
        <taxon>Candidatus Argoarchaeum</taxon>
    </lineage>
</organism>
<reference evidence="1" key="1">
    <citation type="submission" date="2020-10" db="EMBL/GenBank/DDBJ databases">
        <authorList>
            <person name="Hahn C.J."/>
            <person name="Laso-Perez R."/>
            <person name="Vulcano F."/>
            <person name="Vaziourakis K.-M."/>
            <person name="Stokke R."/>
            <person name="Steen I.H."/>
            <person name="Teske A."/>
            <person name="Boetius A."/>
            <person name="Liebeke M."/>
            <person name="Amann R."/>
            <person name="Knittel K."/>
        </authorList>
    </citation>
    <scope>NUCLEOTIDE SEQUENCE</scope>
    <source>
        <strain evidence="1">Gfbio:e3339647-f889-4370-9287-4fb5cb688e4c:AG392O15_GoMArc1</strain>
    </source>
</reference>
<dbReference type="Proteomes" id="UP000610373">
    <property type="component" value="Unassembled WGS sequence"/>
</dbReference>
<sequence>MKICEVLIERGICEVYFRYTTKLEGYATLMSDINELYEIRLGELTNNLKTNEIIL</sequence>
<proteinExistence type="predicted"/>
<accession>A0A811TAZ3</accession>
<comment type="caution">
    <text evidence="1">The sequence shown here is derived from an EMBL/GenBank/DDBJ whole genome shotgun (WGS) entry which is preliminary data.</text>
</comment>
<dbReference type="EMBL" id="CAJHIO010000021">
    <property type="protein sequence ID" value="CAD6492880.1"/>
    <property type="molecule type" value="Genomic_DNA"/>
</dbReference>
<evidence type="ECO:0000313" key="1">
    <source>
        <dbReference type="EMBL" id="CAD6492880.1"/>
    </source>
</evidence>
<gene>
    <name evidence="1" type="ORF">CHKLHMKO_00370</name>
</gene>
<protein>
    <submittedName>
        <fullName evidence="1">Uncharacterized protein</fullName>
    </submittedName>
</protein>
<dbReference type="AlphaFoldDB" id="A0A811TAZ3"/>
<evidence type="ECO:0000313" key="2">
    <source>
        <dbReference type="Proteomes" id="UP000610373"/>
    </source>
</evidence>
<name>A0A811TAZ3_9EURY</name>